<feature type="domain" description="N-acetyltransferase" evidence="1">
    <location>
        <begin position="52"/>
        <end position="141"/>
    </location>
</feature>
<dbReference type="Pfam" id="PF00583">
    <property type="entry name" value="Acetyltransf_1"/>
    <property type="match status" value="1"/>
</dbReference>
<dbReference type="GO" id="GO:0016747">
    <property type="term" value="F:acyltransferase activity, transferring groups other than amino-acyl groups"/>
    <property type="evidence" value="ECO:0007669"/>
    <property type="project" value="InterPro"/>
</dbReference>
<evidence type="ECO:0000313" key="3">
    <source>
        <dbReference type="Proteomes" id="UP000066487"/>
    </source>
</evidence>
<dbReference type="AlphaFoldDB" id="A0A0N9W8X6"/>
<evidence type="ECO:0000259" key="1">
    <source>
        <dbReference type="Pfam" id="PF00583"/>
    </source>
</evidence>
<proteinExistence type="predicted"/>
<sequence>MTYDIYQVNQEHYAEAAKAFLFQVADLIKQKTVTGQRAIQASDALNIAESYSIKEPGMYWFIALTKSGGSVAGLMKLKTQDTEVKVEDLCANPTMQGTGTELIERAVQFSERMGKNGRLTLTDMSKPREAGGQTFYGKLGFKAPLDDPTSITKNLNPNANLGIWSPVQKKVGNSWKKI</sequence>
<organism evidence="2 3">
    <name type="scientific">Pseudomonas fluorescens</name>
    <dbReference type="NCBI Taxonomy" id="294"/>
    <lineage>
        <taxon>Bacteria</taxon>
        <taxon>Pseudomonadati</taxon>
        <taxon>Pseudomonadota</taxon>
        <taxon>Gammaproteobacteria</taxon>
        <taxon>Pseudomonadales</taxon>
        <taxon>Pseudomonadaceae</taxon>
        <taxon>Pseudomonas</taxon>
    </lineage>
</organism>
<name>A0A0N9W8X6_PSEFL</name>
<reference evidence="2 3" key="2">
    <citation type="journal article" date="2018" name="Nature">
        <title>Mutant phenotypes for thousands of bacterial genes of unknown function.</title>
        <authorList>
            <person name="Price M.N."/>
            <person name="Wetmore K.M."/>
            <person name="Waters R.J."/>
            <person name="Callaghan M."/>
            <person name="Ray J."/>
            <person name="Liu H."/>
            <person name="Kuehl J.V."/>
            <person name="Melnyk R.A."/>
            <person name="Lamson J.S."/>
            <person name="Suh Y."/>
            <person name="Carlson H.K."/>
            <person name="Esquivel Z."/>
            <person name="Sadeeshkumar H."/>
            <person name="Chakraborty R."/>
            <person name="Zane G.M."/>
            <person name="Rubin B.E."/>
            <person name="Wall J.D."/>
            <person name="Visel A."/>
            <person name="Bristow J."/>
            <person name="Blow M.J."/>
            <person name="Arkin A.P."/>
            <person name="Deutschbauer A.M."/>
        </authorList>
    </citation>
    <scope>NUCLEOTIDE SEQUENCE [LARGE SCALE GENOMIC DNA]</scope>
    <source>
        <strain evidence="2 3">FW300-N2E3</strain>
    </source>
</reference>
<accession>A0A0N9W8X6</accession>
<dbReference type="Proteomes" id="UP000066487">
    <property type="component" value="Chromosome"/>
</dbReference>
<dbReference type="InterPro" id="IPR016181">
    <property type="entry name" value="Acyl_CoA_acyltransferase"/>
</dbReference>
<gene>
    <name evidence="2" type="ORF">AO353_21520</name>
</gene>
<reference evidence="3" key="1">
    <citation type="submission" date="2015-09" db="EMBL/GenBank/DDBJ databases">
        <title>Whole genome sequence of Pseudomonas fluorescens FW300-N2E3.</title>
        <authorList>
            <person name="Ray J."/>
            <person name="Melnyk R."/>
            <person name="Deutschbauer A."/>
        </authorList>
    </citation>
    <scope>NUCLEOTIDE SEQUENCE [LARGE SCALE GENOMIC DNA]</scope>
    <source>
        <strain evidence="3">FW300-N2E3</strain>
    </source>
</reference>
<dbReference type="Gene3D" id="3.40.630.30">
    <property type="match status" value="1"/>
</dbReference>
<protein>
    <recommendedName>
        <fullName evidence="1">N-acetyltransferase domain-containing protein</fullName>
    </recommendedName>
</protein>
<dbReference type="EMBL" id="CP012830">
    <property type="protein sequence ID" value="ALI03518.1"/>
    <property type="molecule type" value="Genomic_DNA"/>
</dbReference>
<evidence type="ECO:0000313" key="2">
    <source>
        <dbReference type="EMBL" id="ALI03518.1"/>
    </source>
</evidence>
<dbReference type="SUPFAM" id="SSF55729">
    <property type="entry name" value="Acyl-CoA N-acyltransferases (Nat)"/>
    <property type="match status" value="1"/>
</dbReference>
<dbReference type="RefSeq" id="WP_054596765.1">
    <property type="nucleotide sequence ID" value="NZ_CP012830.1"/>
</dbReference>
<dbReference type="InterPro" id="IPR000182">
    <property type="entry name" value="GNAT_dom"/>
</dbReference>